<evidence type="ECO:0000313" key="15">
    <source>
        <dbReference type="Proteomes" id="UP001466331"/>
    </source>
</evidence>
<evidence type="ECO:0000256" key="2">
    <source>
        <dbReference type="ARBA" id="ARBA00003945"/>
    </source>
</evidence>
<proteinExistence type="inferred from homology"/>
<keyword evidence="8" id="KW-0408">Iron</keyword>
<accession>A0ABU9U8J7</accession>
<evidence type="ECO:0000256" key="13">
    <source>
        <dbReference type="ARBA" id="ARBA00048150"/>
    </source>
</evidence>
<comment type="subunit">
    <text evidence="11">Heterodimer of subunit A (variable subunit) and subunit B (catalytic subunit). Heterodimeric FTR forms a complex with ferredoxin and thioredoxin.</text>
</comment>
<keyword evidence="7" id="KW-0560">Oxidoreductase</keyword>
<dbReference type="PANTHER" id="PTHR35113">
    <property type="entry name" value="FERREDOXIN-THIOREDOXIN REDUCTASE CATALYTIC CHAIN, CHLOROPLASTIC"/>
    <property type="match status" value="1"/>
</dbReference>
<evidence type="ECO:0000256" key="3">
    <source>
        <dbReference type="ARBA" id="ARBA00007941"/>
    </source>
</evidence>
<keyword evidence="9" id="KW-0411">Iron-sulfur</keyword>
<dbReference type="Pfam" id="PF02943">
    <property type="entry name" value="FeThRed_B"/>
    <property type="match status" value="1"/>
</dbReference>
<evidence type="ECO:0000256" key="5">
    <source>
        <dbReference type="ARBA" id="ARBA00022485"/>
    </source>
</evidence>
<evidence type="ECO:0000256" key="1">
    <source>
        <dbReference type="ARBA" id="ARBA00001966"/>
    </source>
</evidence>
<evidence type="ECO:0000256" key="7">
    <source>
        <dbReference type="ARBA" id="ARBA00023002"/>
    </source>
</evidence>
<evidence type="ECO:0000256" key="4">
    <source>
        <dbReference type="ARBA" id="ARBA00012358"/>
    </source>
</evidence>
<evidence type="ECO:0000256" key="6">
    <source>
        <dbReference type="ARBA" id="ARBA00022723"/>
    </source>
</evidence>
<dbReference type="InterPro" id="IPR004209">
    <property type="entry name" value="FTR_bsu"/>
</dbReference>
<comment type="catalytic activity">
    <reaction evidence="13">
        <text>[thioredoxin]-disulfide + 2 reduced [2Fe-2S]-[ferredoxin] + 2 H(+) = [thioredoxin]-dithiol + 2 oxidized [2Fe-2S]-[ferredoxin]</text>
        <dbReference type="Rhea" id="RHEA:42336"/>
        <dbReference type="Rhea" id="RHEA-COMP:10000"/>
        <dbReference type="Rhea" id="RHEA-COMP:10001"/>
        <dbReference type="Rhea" id="RHEA-COMP:10698"/>
        <dbReference type="Rhea" id="RHEA-COMP:10700"/>
        <dbReference type="ChEBI" id="CHEBI:15378"/>
        <dbReference type="ChEBI" id="CHEBI:29950"/>
        <dbReference type="ChEBI" id="CHEBI:33737"/>
        <dbReference type="ChEBI" id="CHEBI:33738"/>
        <dbReference type="ChEBI" id="CHEBI:50058"/>
        <dbReference type="EC" id="1.8.7.2"/>
    </reaction>
</comment>
<evidence type="ECO:0000313" key="14">
    <source>
        <dbReference type="EMBL" id="MEM5946992.1"/>
    </source>
</evidence>
<reference evidence="14 15" key="1">
    <citation type="submission" date="2024-03" db="EMBL/GenBank/DDBJ databases">
        <title>Ignisphaera cupida sp. nov., a hyperthermophilic hydrolytic archaeon from a hot spring of Kamchatka, and proposal of Ignisphaeraceae fam. nov.</title>
        <authorList>
            <person name="Podosokorskaya O.A."/>
            <person name="Elcheninov A.G."/>
            <person name="Maltseva A.I."/>
            <person name="Zayulina K.S."/>
            <person name="Novikov A."/>
            <person name="Merkel A.Y."/>
        </authorList>
    </citation>
    <scope>NUCLEOTIDE SEQUENCE [LARGE SCALE GENOMIC DNA]</scope>
    <source>
        <strain evidence="14 15">38H-sp</strain>
    </source>
</reference>
<keyword evidence="6" id="KW-0479">Metal-binding</keyword>
<comment type="function">
    <text evidence="2">Catalytic subunit of the ferredoxin-thioredoxin reductase (FTR), which catalyzes the two-electron reduction of thioredoxins by the electrons provided by reduced ferredoxin.</text>
</comment>
<dbReference type="SUPFAM" id="SSF57662">
    <property type="entry name" value="Ferredoxin thioredoxin reductase (FTR), catalytic beta chain"/>
    <property type="match status" value="1"/>
</dbReference>
<name>A0ABU9U8J7_9SPIR</name>
<dbReference type="InterPro" id="IPR036644">
    <property type="entry name" value="FTR_bsu_sf"/>
</dbReference>
<evidence type="ECO:0000256" key="8">
    <source>
        <dbReference type="ARBA" id="ARBA00023004"/>
    </source>
</evidence>
<organism evidence="14 15">
    <name type="scientific">Rarispira pelagica</name>
    <dbReference type="NCBI Taxonomy" id="3141764"/>
    <lineage>
        <taxon>Bacteria</taxon>
        <taxon>Pseudomonadati</taxon>
        <taxon>Spirochaetota</taxon>
        <taxon>Spirochaetia</taxon>
        <taxon>Winmispirales</taxon>
        <taxon>Winmispiraceae</taxon>
        <taxon>Rarispira</taxon>
    </lineage>
</organism>
<dbReference type="PANTHER" id="PTHR35113:SF1">
    <property type="entry name" value="FERREDOXIN-THIOREDOXIN REDUCTASE CATALYTIC CHAIN, CHLOROPLASTIC"/>
    <property type="match status" value="1"/>
</dbReference>
<evidence type="ECO:0000256" key="10">
    <source>
        <dbReference type="ARBA" id="ARBA00023157"/>
    </source>
</evidence>
<evidence type="ECO:0000256" key="11">
    <source>
        <dbReference type="ARBA" id="ARBA00026011"/>
    </source>
</evidence>
<evidence type="ECO:0000256" key="12">
    <source>
        <dbReference type="ARBA" id="ARBA00030295"/>
    </source>
</evidence>
<dbReference type="EC" id="1.8.7.2" evidence="4"/>
<keyword evidence="10" id="KW-1015">Disulfide bond</keyword>
<protein>
    <recommendedName>
        <fullName evidence="4">ferredoxin:thioredoxin reductase</fullName>
        <ecNumber evidence="4">1.8.7.2</ecNumber>
    </recommendedName>
    <alternativeName>
        <fullName evidence="12">Ferredoxin-thioredoxin reductase subunit B</fullName>
    </alternativeName>
</protein>
<dbReference type="Proteomes" id="UP001466331">
    <property type="component" value="Unassembled WGS sequence"/>
</dbReference>
<sequence>MKPQSVSDVFAYVKKVAEKKGWKLNYDARFLSDLVDGMFSQYQRHGYFLCPCRESWDDIDKDRDVICPCAYAEADIAEYGHCFCGLYLSDTAYKEKKEVSSIPERRPEDKCP</sequence>
<comment type="caution">
    <text evidence="14">The sequence shown here is derived from an EMBL/GenBank/DDBJ whole genome shotgun (WGS) entry which is preliminary data.</text>
</comment>
<gene>
    <name evidence="14" type="ORF">WKV44_00375</name>
</gene>
<dbReference type="Gene3D" id="3.90.460.10">
    <property type="entry name" value="Ferredoxin thioredoxin reductase catalytic beta subunit"/>
    <property type="match status" value="1"/>
</dbReference>
<evidence type="ECO:0000256" key="9">
    <source>
        <dbReference type="ARBA" id="ARBA00023014"/>
    </source>
</evidence>
<keyword evidence="15" id="KW-1185">Reference proteome</keyword>
<comment type="similarity">
    <text evidence="3">Belongs to the ferredoxin thioredoxin reductase beta subunit family.</text>
</comment>
<dbReference type="EMBL" id="JBCHKQ010000001">
    <property type="protein sequence ID" value="MEM5946992.1"/>
    <property type="molecule type" value="Genomic_DNA"/>
</dbReference>
<dbReference type="RefSeq" id="WP_420068446.1">
    <property type="nucleotide sequence ID" value="NZ_JBCHKQ010000001.1"/>
</dbReference>
<keyword evidence="5" id="KW-0004">4Fe-4S</keyword>
<comment type="cofactor">
    <cofactor evidence="1">
        <name>[4Fe-4S] cluster</name>
        <dbReference type="ChEBI" id="CHEBI:49883"/>
    </cofactor>
</comment>